<accession>A0A8H7LDP3</accession>
<dbReference type="OrthoDB" id="5578174at2759"/>
<evidence type="ECO:0000313" key="3">
    <source>
        <dbReference type="Proteomes" id="UP000649328"/>
    </source>
</evidence>
<evidence type="ECO:0000256" key="1">
    <source>
        <dbReference type="SAM" id="MobiDB-lite"/>
    </source>
</evidence>
<feature type="region of interest" description="Disordered" evidence="1">
    <location>
        <begin position="40"/>
        <end position="69"/>
    </location>
</feature>
<sequence length="69" mass="7984">MNDIRDLAARAPELKTVQIADFFKINPESIRRILKSNWNPVSKSSRDKRHVLRNGNKKVSSENLLKKPN</sequence>
<keyword evidence="3" id="KW-1185">Reference proteome</keyword>
<gene>
    <name evidence="2" type="ORF">HF325_001466</name>
</gene>
<dbReference type="Proteomes" id="UP000649328">
    <property type="component" value="Unassembled WGS sequence"/>
</dbReference>
<feature type="compositionally biased region" description="Basic residues" evidence="1">
    <location>
        <begin position="46"/>
        <end position="56"/>
    </location>
</feature>
<evidence type="ECO:0000313" key="2">
    <source>
        <dbReference type="EMBL" id="KAF8004018.1"/>
    </source>
</evidence>
<comment type="caution">
    <text evidence="2">The sequence shown here is derived from an EMBL/GenBank/DDBJ whole genome shotgun (WGS) entry which is preliminary data.</text>
</comment>
<dbReference type="AlphaFoldDB" id="A0A8H7LDP3"/>
<organism evidence="2 3">
    <name type="scientific">Metschnikowia pulcherrima</name>
    <dbReference type="NCBI Taxonomy" id="27326"/>
    <lineage>
        <taxon>Eukaryota</taxon>
        <taxon>Fungi</taxon>
        <taxon>Dikarya</taxon>
        <taxon>Ascomycota</taxon>
        <taxon>Saccharomycotina</taxon>
        <taxon>Pichiomycetes</taxon>
        <taxon>Metschnikowiaceae</taxon>
        <taxon>Metschnikowia</taxon>
    </lineage>
</organism>
<proteinExistence type="predicted"/>
<protein>
    <recommendedName>
        <fullName evidence="4">Required for respiratory growth protein 9, mitochondrial</fullName>
    </recommendedName>
</protein>
<dbReference type="EMBL" id="JACBPP010000002">
    <property type="protein sequence ID" value="KAF8004018.1"/>
    <property type="molecule type" value="Genomic_DNA"/>
</dbReference>
<name>A0A8H7LDP3_9ASCO</name>
<evidence type="ECO:0008006" key="4">
    <source>
        <dbReference type="Google" id="ProtNLM"/>
    </source>
</evidence>
<reference evidence="2" key="1">
    <citation type="submission" date="2020-10" db="EMBL/GenBank/DDBJ databases">
        <title>The Whole-Genome Sequence of Metschnikowia persimmonesis, a Novel Endophytic Yeast Species Isolated from Medicinal Plant Diospyros kaki Thumb.</title>
        <authorList>
            <person name="Rahmat E."/>
            <person name="Kang Y."/>
        </authorList>
    </citation>
    <scope>NUCLEOTIDE SEQUENCE</scope>
    <source>
        <strain evidence="2">KIOM G15050</strain>
    </source>
</reference>